<dbReference type="EMBL" id="KZ559507">
    <property type="protein sequence ID" value="PLN84981.1"/>
    <property type="molecule type" value="Genomic_DNA"/>
</dbReference>
<organism evidence="1 2">
    <name type="scientific">Aspergillus taichungensis</name>
    <dbReference type="NCBI Taxonomy" id="482145"/>
    <lineage>
        <taxon>Eukaryota</taxon>
        <taxon>Fungi</taxon>
        <taxon>Dikarya</taxon>
        <taxon>Ascomycota</taxon>
        <taxon>Pezizomycotina</taxon>
        <taxon>Eurotiomycetes</taxon>
        <taxon>Eurotiomycetidae</taxon>
        <taxon>Eurotiales</taxon>
        <taxon>Aspergillaceae</taxon>
        <taxon>Aspergillus</taxon>
        <taxon>Aspergillus subgen. Circumdati</taxon>
    </lineage>
</organism>
<protein>
    <submittedName>
        <fullName evidence="1">Uncharacterized protein</fullName>
    </submittedName>
</protein>
<accession>A0A2J5I4V6</accession>
<gene>
    <name evidence="1" type="ORF">BDW42DRAFT_183236</name>
</gene>
<reference evidence="2" key="1">
    <citation type="submission" date="2017-12" db="EMBL/GenBank/DDBJ databases">
        <authorList>
            <consortium name="DOE Joint Genome Institute"/>
            <person name="Mondo S.J."/>
            <person name="Kjaerbolling I."/>
            <person name="Vesth T.C."/>
            <person name="Frisvad J.C."/>
            <person name="Nybo J.L."/>
            <person name="Theobald S."/>
            <person name="Kuo A."/>
            <person name="Bowyer P."/>
            <person name="Matsuda Y."/>
            <person name="Lyhne E.K."/>
            <person name="Kogle M.E."/>
            <person name="Clum A."/>
            <person name="Lipzen A."/>
            <person name="Salamov A."/>
            <person name="Ngan C.Y."/>
            <person name="Daum C."/>
            <person name="Chiniquy J."/>
            <person name="Barry K."/>
            <person name="LaButti K."/>
            <person name="Haridas S."/>
            <person name="Simmons B.A."/>
            <person name="Magnuson J.K."/>
            <person name="Mortensen U.H."/>
            <person name="Larsen T.O."/>
            <person name="Grigoriev I.V."/>
            <person name="Baker S.E."/>
            <person name="Andersen M.R."/>
            <person name="Nordberg H.P."/>
            <person name="Cantor M.N."/>
            <person name="Hua S.X."/>
        </authorList>
    </citation>
    <scope>NUCLEOTIDE SEQUENCE [LARGE SCALE GENOMIC DNA]</scope>
    <source>
        <strain evidence="2">IBT 19404</strain>
    </source>
</reference>
<keyword evidence="2" id="KW-1185">Reference proteome</keyword>
<proteinExistence type="predicted"/>
<name>A0A2J5I4V6_9EURO</name>
<dbReference type="Proteomes" id="UP000235023">
    <property type="component" value="Unassembled WGS sequence"/>
</dbReference>
<evidence type="ECO:0000313" key="2">
    <source>
        <dbReference type="Proteomes" id="UP000235023"/>
    </source>
</evidence>
<dbReference type="AlphaFoldDB" id="A0A2J5I4V6"/>
<dbReference type="OrthoDB" id="1577640at2759"/>
<evidence type="ECO:0000313" key="1">
    <source>
        <dbReference type="EMBL" id="PLN84981.1"/>
    </source>
</evidence>
<sequence length="402" mass="44942">MLIPTKGSGPDSVQWHFVSSGAPGRYLSPENISDDLKPHILDLSVEELRSKRAFIGYCNTAWIRAGTRDSGFEQVDLSNAERDRTTMRIGREITPTMGTSGMGIFGAGVGAKFILSKGMYAPVTAEESCLEDRMLNSKDTPLLLYDVENKTGYLVPELCAVLTIAHVWASKQGDREQLLREIPFTQLSCNGGQAAYDKILENKSLELREAFADQKAIFLMTKLSQIFLSLEKRKEQQRLFDEGTLRLFQSPSLHGWELLDIALCRSSSQRRVNLTESWHRIARDNQSMLVLFHRGLAGAIRPVPGSVCPAWDPLPSESEYLMASAYCIRMLSRLNGGGLSMPKMTRQLALMPDHDGGRFKACDSRCSGRCERVLELGKKKTEHRRPLPDDGAILLGPRCRYN</sequence>